<evidence type="ECO:0000256" key="1">
    <source>
        <dbReference type="SAM" id="SignalP"/>
    </source>
</evidence>
<dbReference type="EMBL" id="CP039690">
    <property type="protein sequence ID" value="QCI68487.1"/>
    <property type="molecule type" value="Genomic_DNA"/>
</dbReference>
<evidence type="ECO:0000313" key="3">
    <source>
        <dbReference type="Proteomes" id="UP000298781"/>
    </source>
</evidence>
<dbReference type="KEGG" id="pstg:E8M01_32235"/>
<dbReference type="AlphaFoldDB" id="A0A4D7BL77"/>
<gene>
    <name evidence="2" type="ORF">E8M01_32235</name>
</gene>
<sequence length="100" mass="11230">MDRRSFFTILAGGVAAAAGVSTDARAAPISAEPLEMQWGWGGPGPYYGHGWGGPRPWRRRHYGYGYGPGFGPGFGPRPWGPPMYRRRCWINRWGERVCRF</sequence>
<evidence type="ECO:0000313" key="2">
    <source>
        <dbReference type="EMBL" id="QCI68487.1"/>
    </source>
</evidence>
<dbReference type="Proteomes" id="UP000298781">
    <property type="component" value="Chromosome"/>
</dbReference>
<name>A0A4D7BL77_9HYPH</name>
<protein>
    <recommendedName>
        <fullName evidence="4">Sulfur globule protein</fullName>
    </recommendedName>
</protein>
<reference evidence="2 3" key="1">
    <citation type="submission" date="2019-04" db="EMBL/GenBank/DDBJ databases">
        <title>Phreatobacter aquaticus sp. nov.</title>
        <authorList>
            <person name="Choi A."/>
        </authorList>
    </citation>
    <scope>NUCLEOTIDE SEQUENCE [LARGE SCALE GENOMIC DNA]</scope>
    <source>
        <strain evidence="2 3">KCTC 52518</strain>
    </source>
</reference>
<organism evidence="2 3">
    <name type="scientific">Phreatobacter stygius</name>
    <dbReference type="NCBI Taxonomy" id="1940610"/>
    <lineage>
        <taxon>Bacteria</taxon>
        <taxon>Pseudomonadati</taxon>
        <taxon>Pseudomonadota</taxon>
        <taxon>Alphaproteobacteria</taxon>
        <taxon>Hyphomicrobiales</taxon>
        <taxon>Phreatobacteraceae</taxon>
        <taxon>Phreatobacter</taxon>
    </lineage>
</organism>
<proteinExistence type="predicted"/>
<accession>A0A4D7BL77</accession>
<keyword evidence="1" id="KW-0732">Signal</keyword>
<keyword evidence="3" id="KW-1185">Reference proteome</keyword>
<feature type="chain" id="PRO_5020634104" description="Sulfur globule protein" evidence="1">
    <location>
        <begin position="27"/>
        <end position="100"/>
    </location>
</feature>
<dbReference type="RefSeq" id="WP_136963906.1">
    <property type="nucleotide sequence ID" value="NZ_CP039690.1"/>
</dbReference>
<feature type="signal peptide" evidence="1">
    <location>
        <begin position="1"/>
        <end position="26"/>
    </location>
</feature>
<evidence type="ECO:0008006" key="4">
    <source>
        <dbReference type="Google" id="ProtNLM"/>
    </source>
</evidence>